<sequence length="252" mass="28163">MSELWPHLPAVVGAKIYAELKNGRTPAPCPSHPEQIWAPVGGRVSANRVRDLIDSVSLLGQKYGFPGSAGPEARVAFDRSAAALLRSRMDLSWAEAGNRDLWSFISLVALPHLTMWRFGAENRERWVATDLTRHTWARLWWQAVVFAGHEGILAALTESDLNQLLERRSIGGDPRLVREIARAVTQLSGSTPRRKVIRDVTLRLMRYLAFVDVRALADQQVRDLCSALTAETLRRLAAEELPRQRGVNLSAM</sequence>
<dbReference type="Pfam" id="PF19866">
    <property type="entry name" value="DUF6339"/>
    <property type="match status" value="1"/>
</dbReference>
<proteinExistence type="predicted"/>
<comment type="caution">
    <text evidence="1">The sequence shown here is derived from an EMBL/GenBank/DDBJ whole genome shotgun (WGS) entry which is preliminary data.</text>
</comment>
<protein>
    <recommendedName>
        <fullName evidence="3">Thiopeptide-type bacteriocin biosynthesis domain-containing protein</fullName>
    </recommendedName>
</protein>
<accession>A0ABQ4IG59</accession>
<keyword evidence="2" id="KW-1185">Reference proteome</keyword>
<reference evidence="1 2" key="1">
    <citation type="submission" date="2021-01" db="EMBL/GenBank/DDBJ databases">
        <title>Whole genome shotgun sequence of Verrucosispora gifhornensis NBRC 16317.</title>
        <authorList>
            <person name="Komaki H."/>
            <person name="Tamura T."/>
        </authorList>
    </citation>
    <scope>NUCLEOTIDE SEQUENCE [LARGE SCALE GENOMIC DNA]</scope>
    <source>
        <strain evidence="1 2">NBRC 16317</strain>
    </source>
</reference>
<dbReference type="EMBL" id="BOPA01000024">
    <property type="protein sequence ID" value="GIJ16898.1"/>
    <property type="molecule type" value="Genomic_DNA"/>
</dbReference>
<gene>
    <name evidence="1" type="ORF">Vgi01_35820</name>
</gene>
<dbReference type="InterPro" id="IPR045920">
    <property type="entry name" value="DUF6339"/>
</dbReference>
<dbReference type="Proteomes" id="UP000647860">
    <property type="component" value="Unassembled WGS sequence"/>
</dbReference>
<organism evidence="1 2">
    <name type="scientific">Micromonospora gifhornensis</name>
    <dbReference type="NCBI Taxonomy" id="84594"/>
    <lineage>
        <taxon>Bacteria</taxon>
        <taxon>Bacillati</taxon>
        <taxon>Actinomycetota</taxon>
        <taxon>Actinomycetes</taxon>
        <taxon>Micromonosporales</taxon>
        <taxon>Micromonosporaceae</taxon>
        <taxon>Micromonospora</taxon>
    </lineage>
</organism>
<evidence type="ECO:0000313" key="2">
    <source>
        <dbReference type="Proteomes" id="UP000647860"/>
    </source>
</evidence>
<name>A0ABQ4IG59_9ACTN</name>
<evidence type="ECO:0008006" key="3">
    <source>
        <dbReference type="Google" id="ProtNLM"/>
    </source>
</evidence>
<evidence type="ECO:0000313" key="1">
    <source>
        <dbReference type="EMBL" id="GIJ16898.1"/>
    </source>
</evidence>